<keyword evidence="1" id="KW-0812">Transmembrane</keyword>
<evidence type="ECO:0000256" key="1">
    <source>
        <dbReference type="SAM" id="Phobius"/>
    </source>
</evidence>
<keyword evidence="1" id="KW-0472">Membrane</keyword>
<reference evidence="3 4" key="1">
    <citation type="submission" date="2019-01" db="EMBL/GenBank/DDBJ databases">
        <title>A draft genome assembly of the solar-powered sea slug Elysia chlorotica.</title>
        <authorList>
            <person name="Cai H."/>
            <person name="Li Q."/>
            <person name="Fang X."/>
            <person name="Li J."/>
            <person name="Curtis N.E."/>
            <person name="Altenburger A."/>
            <person name="Shibata T."/>
            <person name="Feng M."/>
            <person name="Maeda T."/>
            <person name="Schwartz J.A."/>
            <person name="Shigenobu S."/>
            <person name="Lundholm N."/>
            <person name="Nishiyama T."/>
            <person name="Yang H."/>
            <person name="Hasebe M."/>
            <person name="Li S."/>
            <person name="Pierce S.K."/>
            <person name="Wang J."/>
        </authorList>
    </citation>
    <scope>NUCLEOTIDE SEQUENCE [LARGE SCALE GENOMIC DNA]</scope>
    <source>
        <strain evidence="3">EC2010</strain>
        <tissue evidence="3">Whole organism of an adult</tissue>
    </source>
</reference>
<dbReference type="EMBL" id="RQTK01000467">
    <property type="protein sequence ID" value="RUS79160.1"/>
    <property type="molecule type" value="Genomic_DNA"/>
</dbReference>
<name>A0A3S0ZNP0_ELYCH</name>
<accession>A0A3S0ZNP0</accession>
<keyword evidence="1" id="KW-1133">Transmembrane helix</keyword>
<dbReference type="AlphaFoldDB" id="A0A3S0ZNP0"/>
<evidence type="ECO:0000313" key="4">
    <source>
        <dbReference type="Proteomes" id="UP000271974"/>
    </source>
</evidence>
<protein>
    <submittedName>
        <fullName evidence="3">Uncharacterized protein</fullName>
    </submittedName>
</protein>
<comment type="caution">
    <text evidence="3">The sequence shown here is derived from an EMBL/GenBank/DDBJ whole genome shotgun (WGS) entry which is preliminary data.</text>
</comment>
<feature type="chain" id="PRO_5018521385" evidence="2">
    <location>
        <begin position="26"/>
        <end position="125"/>
    </location>
</feature>
<keyword evidence="4" id="KW-1185">Reference proteome</keyword>
<proteinExistence type="predicted"/>
<feature type="signal peptide" evidence="2">
    <location>
        <begin position="1"/>
        <end position="25"/>
    </location>
</feature>
<keyword evidence="2" id="KW-0732">Signal</keyword>
<dbReference type="OrthoDB" id="6124897at2759"/>
<gene>
    <name evidence="3" type="ORF">EGW08_013068</name>
</gene>
<feature type="transmembrane region" description="Helical" evidence="1">
    <location>
        <begin position="104"/>
        <end position="124"/>
    </location>
</feature>
<dbReference type="Proteomes" id="UP000271974">
    <property type="component" value="Unassembled WGS sequence"/>
</dbReference>
<evidence type="ECO:0000256" key="2">
    <source>
        <dbReference type="SAM" id="SignalP"/>
    </source>
</evidence>
<sequence length="125" mass="12846">MKTSTSAQMVLLLVGIALLSSSVSAKDDPKKFQAAVDAVSTNCKLATAACFESSDKAKKLFGEGHFCDMMNLVDGGTSTKQCLTATNGCSDKEFNKLKDAACGATSLVVSLAAVLIGVVASVFAK</sequence>
<organism evidence="3 4">
    <name type="scientific">Elysia chlorotica</name>
    <name type="common">Eastern emerald elysia</name>
    <name type="synonym">Sea slug</name>
    <dbReference type="NCBI Taxonomy" id="188477"/>
    <lineage>
        <taxon>Eukaryota</taxon>
        <taxon>Metazoa</taxon>
        <taxon>Spiralia</taxon>
        <taxon>Lophotrochozoa</taxon>
        <taxon>Mollusca</taxon>
        <taxon>Gastropoda</taxon>
        <taxon>Heterobranchia</taxon>
        <taxon>Euthyneura</taxon>
        <taxon>Panpulmonata</taxon>
        <taxon>Sacoglossa</taxon>
        <taxon>Placobranchoidea</taxon>
        <taxon>Plakobranchidae</taxon>
        <taxon>Elysia</taxon>
    </lineage>
</organism>
<evidence type="ECO:0000313" key="3">
    <source>
        <dbReference type="EMBL" id="RUS79160.1"/>
    </source>
</evidence>